<keyword evidence="6" id="KW-1185">Reference proteome</keyword>
<evidence type="ECO:0000256" key="2">
    <source>
        <dbReference type="ARBA" id="ARBA00022801"/>
    </source>
</evidence>
<feature type="domain" description="Amidohydrolase-related" evidence="4">
    <location>
        <begin position="66"/>
        <end position="435"/>
    </location>
</feature>
<dbReference type="Gene3D" id="3.20.20.140">
    <property type="entry name" value="Metal-dependent hydrolases"/>
    <property type="match status" value="1"/>
</dbReference>
<dbReference type="InterPro" id="IPR006680">
    <property type="entry name" value="Amidohydro-rel"/>
</dbReference>
<evidence type="ECO:0000256" key="3">
    <source>
        <dbReference type="ARBA" id="ARBA00022833"/>
    </source>
</evidence>
<dbReference type="NCBIfam" id="NF006055">
    <property type="entry name" value="PRK08203.1"/>
    <property type="match status" value="1"/>
</dbReference>
<reference evidence="5 6" key="1">
    <citation type="submission" date="2017-01" db="EMBL/GenBank/DDBJ databases">
        <title>Genome Analysis of Deinococcus marmoris KOPRI26562.</title>
        <authorList>
            <person name="Kim J.H."/>
            <person name="Oh H.-M."/>
        </authorList>
    </citation>
    <scope>NUCLEOTIDE SEQUENCE [LARGE SCALE GENOMIC DNA]</scope>
    <source>
        <strain evidence="5 6">KOPRI26562</strain>
    </source>
</reference>
<evidence type="ECO:0000313" key="5">
    <source>
        <dbReference type="EMBL" id="OLV19257.1"/>
    </source>
</evidence>
<proteinExistence type="predicted"/>
<dbReference type="CDD" id="cd01298">
    <property type="entry name" value="ATZ_TRZ_like"/>
    <property type="match status" value="1"/>
</dbReference>
<keyword evidence="1" id="KW-0479">Metal-binding</keyword>
<organism evidence="5 6">
    <name type="scientific">Deinococcus marmoris</name>
    <dbReference type="NCBI Taxonomy" id="249408"/>
    <lineage>
        <taxon>Bacteria</taxon>
        <taxon>Thermotogati</taxon>
        <taxon>Deinococcota</taxon>
        <taxon>Deinococci</taxon>
        <taxon>Deinococcales</taxon>
        <taxon>Deinococcaceae</taxon>
        <taxon>Deinococcus</taxon>
    </lineage>
</organism>
<gene>
    <name evidence="5" type="ORF">BOO71_0003319</name>
</gene>
<dbReference type="PANTHER" id="PTHR43794:SF11">
    <property type="entry name" value="AMIDOHYDROLASE-RELATED DOMAIN-CONTAINING PROTEIN"/>
    <property type="match status" value="1"/>
</dbReference>
<comment type="caution">
    <text evidence="5">The sequence shown here is derived from an EMBL/GenBank/DDBJ whole genome shotgun (WGS) entry which is preliminary data.</text>
</comment>
<name>A0A1U7P258_9DEIO</name>
<keyword evidence="2" id="KW-0378">Hydrolase</keyword>
<evidence type="ECO:0000259" key="4">
    <source>
        <dbReference type="Pfam" id="PF01979"/>
    </source>
</evidence>
<dbReference type="PANTHER" id="PTHR43794">
    <property type="entry name" value="AMINOHYDROLASE SSNA-RELATED"/>
    <property type="match status" value="1"/>
</dbReference>
<dbReference type="Gene3D" id="2.30.40.10">
    <property type="entry name" value="Urease, subunit C, domain 1"/>
    <property type="match status" value="1"/>
</dbReference>
<accession>A0A1U7P258</accession>
<dbReference type="InterPro" id="IPR011059">
    <property type="entry name" value="Metal-dep_hydrolase_composite"/>
</dbReference>
<dbReference type="GO" id="GO:0046872">
    <property type="term" value="F:metal ion binding"/>
    <property type="evidence" value="ECO:0007669"/>
    <property type="project" value="UniProtKB-KW"/>
</dbReference>
<evidence type="ECO:0000313" key="6">
    <source>
        <dbReference type="Proteomes" id="UP000186607"/>
    </source>
</evidence>
<dbReference type="GO" id="GO:0016814">
    <property type="term" value="F:hydrolase activity, acting on carbon-nitrogen (but not peptide) bonds, in cyclic amidines"/>
    <property type="evidence" value="ECO:0007669"/>
    <property type="project" value="UniProtKB-ARBA"/>
</dbReference>
<dbReference type="SUPFAM" id="SSF51556">
    <property type="entry name" value="Metallo-dependent hydrolases"/>
    <property type="match status" value="1"/>
</dbReference>
<dbReference type="Pfam" id="PF01979">
    <property type="entry name" value="Amidohydro_1"/>
    <property type="match status" value="1"/>
</dbReference>
<evidence type="ECO:0000256" key="1">
    <source>
        <dbReference type="ARBA" id="ARBA00022723"/>
    </source>
</evidence>
<dbReference type="FunFam" id="3.20.20.140:FF:000014">
    <property type="entry name" value="5-methylthioadenosine/S-adenosylhomocysteine deaminase"/>
    <property type="match status" value="1"/>
</dbReference>
<dbReference type="SUPFAM" id="SSF51338">
    <property type="entry name" value="Composite domain of metallo-dependent hydrolases"/>
    <property type="match status" value="1"/>
</dbReference>
<sequence>MNSTRTVLRRIHTLIPMTGERLSPAPTLQDAALVLEGKEIVWVGLDSQLPVELLDGAAVRDLSGHVVLPGLVNTHHHLYQTLTRCLAVDSGLFDWLKTLYPIWLNLTPDAAYDSAQLGMAELALSGCTTSSDHLYLYPNGVTLDDTIRAAGDLGLRFHATRGSMSLGESQGGLPPDRAVEREDVILADSARLIDAFHDPARLALTRIALAPCSPFSVTGDLMRESAVLARQKGVMLHTHLAETADEDAFCLSKFGLRPLDYAESLGWTGPDVWFAHGVHFSADDAVRMGACGCGVAHCPSSNMRLASGIAPTRQLLEAGVRVALGVDGSASNDGSHLLAEARQALLSSRVRGVPGQAPNSADALTAYDALWLATRGGASVLNRDDIGQLAPGFAADLIAVDLRDLGYSGARHDPVSALTLCAPPRVALNIVNGRVIVDGGELLGVELPALVERHDAHSRRMIGLG</sequence>
<dbReference type="AlphaFoldDB" id="A0A1U7P258"/>
<dbReference type="GO" id="GO:0019239">
    <property type="term" value="F:deaminase activity"/>
    <property type="evidence" value="ECO:0007669"/>
    <property type="project" value="UniProtKB-ARBA"/>
</dbReference>
<dbReference type="STRING" id="249408.BOO71_0003319"/>
<dbReference type="RefSeq" id="WP_083653061.1">
    <property type="nucleotide sequence ID" value="NZ_MSTI01000038.1"/>
</dbReference>
<dbReference type="Proteomes" id="UP000186607">
    <property type="component" value="Unassembled WGS sequence"/>
</dbReference>
<dbReference type="InterPro" id="IPR032466">
    <property type="entry name" value="Metal_Hydrolase"/>
</dbReference>
<dbReference type="EMBL" id="MSTI01000038">
    <property type="protein sequence ID" value="OLV19257.1"/>
    <property type="molecule type" value="Genomic_DNA"/>
</dbReference>
<dbReference type="eggNOG" id="COG0402">
    <property type="taxonomic scope" value="Bacteria"/>
</dbReference>
<keyword evidence="3" id="KW-0862">Zinc</keyword>
<protein>
    <submittedName>
        <fullName evidence="5">Guanine deaminase</fullName>
    </submittedName>
</protein>
<dbReference type="InterPro" id="IPR050287">
    <property type="entry name" value="MTA/SAH_deaminase"/>
</dbReference>